<keyword evidence="1" id="KW-0812">Transmembrane</keyword>
<name>A0ABR9R1C5_9FIRM</name>
<gene>
    <name evidence="2" type="ORF">INF35_03830</name>
</gene>
<sequence>MAILAMGGLFPLATYCAPMLAGMALIPVMAECPGRYAWMTWAAASVLGILLVPDRELALVYALVLGPYPMLKRRIDRLSRLPVRLICRLAVFNLTVLVCYGLLLVVFPLPGLMEEFTAGGALLTAATLVTGNLAFLVYDAALRAVAVLYACRLRPLLRFLH</sequence>
<protein>
    <submittedName>
        <fullName evidence="2">Uncharacterized protein</fullName>
    </submittedName>
</protein>
<keyword evidence="1" id="KW-1133">Transmembrane helix</keyword>
<dbReference type="EMBL" id="JADCKC010000001">
    <property type="protein sequence ID" value="MBE5036913.1"/>
    <property type="molecule type" value="Genomic_DNA"/>
</dbReference>
<organism evidence="2 3">
    <name type="scientific">Gemmiger gallinarum</name>
    <dbReference type="NCBI Taxonomy" id="2779354"/>
    <lineage>
        <taxon>Bacteria</taxon>
        <taxon>Bacillati</taxon>
        <taxon>Bacillota</taxon>
        <taxon>Clostridia</taxon>
        <taxon>Eubacteriales</taxon>
        <taxon>Gemmiger</taxon>
    </lineage>
</organism>
<accession>A0ABR9R1C5</accession>
<feature type="transmembrane region" description="Helical" evidence="1">
    <location>
        <begin position="121"/>
        <end position="151"/>
    </location>
</feature>
<evidence type="ECO:0000313" key="3">
    <source>
        <dbReference type="Proteomes" id="UP000768567"/>
    </source>
</evidence>
<reference evidence="2 3" key="1">
    <citation type="submission" date="2020-10" db="EMBL/GenBank/DDBJ databases">
        <title>ChiBAC.</title>
        <authorList>
            <person name="Zenner C."/>
            <person name="Hitch T.C.A."/>
            <person name="Clavel T."/>
        </authorList>
    </citation>
    <scope>NUCLEOTIDE SEQUENCE [LARGE SCALE GENOMIC DNA]</scope>
    <source>
        <strain evidence="2 3">DSM 109015</strain>
    </source>
</reference>
<evidence type="ECO:0000313" key="2">
    <source>
        <dbReference type="EMBL" id="MBE5036913.1"/>
    </source>
</evidence>
<feature type="transmembrane region" description="Helical" evidence="1">
    <location>
        <begin position="40"/>
        <end position="64"/>
    </location>
</feature>
<feature type="transmembrane region" description="Helical" evidence="1">
    <location>
        <begin position="85"/>
        <end position="109"/>
    </location>
</feature>
<keyword evidence="1" id="KW-0472">Membrane</keyword>
<evidence type="ECO:0000256" key="1">
    <source>
        <dbReference type="SAM" id="Phobius"/>
    </source>
</evidence>
<keyword evidence="3" id="KW-1185">Reference proteome</keyword>
<comment type="caution">
    <text evidence="2">The sequence shown here is derived from an EMBL/GenBank/DDBJ whole genome shotgun (WGS) entry which is preliminary data.</text>
</comment>
<dbReference type="RefSeq" id="WP_193500187.1">
    <property type="nucleotide sequence ID" value="NZ_JADCKC010000001.1"/>
</dbReference>
<proteinExistence type="predicted"/>
<dbReference type="Proteomes" id="UP000768567">
    <property type="component" value="Unassembled WGS sequence"/>
</dbReference>